<accession>A0A6P1ZIC6</accession>
<dbReference type="GO" id="GO:0004595">
    <property type="term" value="F:pantetheine-phosphate adenylyltransferase activity"/>
    <property type="evidence" value="ECO:0007669"/>
    <property type="project" value="UniProtKB-UniRule"/>
</dbReference>
<keyword evidence="4 9" id="KW-0547">Nucleotide-binding</keyword>
<feature type="binding site" evidence="9">
    <location>
        <position position="77"/>
    </location>
    <ligand>
        <name>substrate</name>
    </ligand>
</feature>
<dbReference type="GO" id="GO:0005737">
    <property type="term" value="C:cytoplasm"/>
    <property type="evidence" value="ECO:0007669"/>
    <property type="project" value="UniProtKB-SubCell"/>
</dbReference>
<dbReference type="Pfam" id="PF01467">
    <property type="entry name" value="CTP_transf_like"/>
    <property type="match status" value="1"/>
</dbReference>
<evidence type="ECO:0000313" key="14">
    <source>
        <dbReference type="Proteomes" id="UP000503251"/>
    </source>
</evidence>
<gene>
    <name evidence="9 11" type="primary">coaD</name>
    <name evidence="12" type="ORF">DQK91_08165</name>
    <name evidence="11" type="ORF">E8L03_00825</name>
</gene>
<keyword evidence="14" id="KW-1185">Reference proteome</keyword>
<dbReference type="NCBIfam" id="TIGR01510">
    <property type="entry name" value="coaD_prev_kdtB"/>
    <property type="match status" value="1"/>
</dbReference>
<comment type="pathway">
    <text evidence="9">Cofactor biosynthesis; coenzyme A biosynthesis; CoA from (R)-pantothenate: step 4/5.</text>
</comment>
<evidence type="ECO:0000256" key="4">
    <source>
        <dbReference type="ARBA" id="ARBA00022741"/>
    </source>
</evidence>
<feature type="binding site" evidence="9">
    <location>
        <position position="91"/>
    </location>
    <ligand>
        <name>substrate</name>
    </ligand>
</feature>
<comment type="catalytic activity">
    <reaction evidence="8 9">
        <text>(R)-4'-phosphopantetheine + ATP + H(+) = 3'-dephospho-CoA + diphosphate</text>
        <dbReference type="Rhea" id="RHEA:19801"/>
        <dbReference type="ChEBI" id="CHEBI:15378"/>
        <dbReference type="ChEBI" id="CHEBI:30616"/>
        <dbReference type="ChEBI" id="CHEBI:33019"/>
        <dbReference type="ChEBI" id="CHEBI:57328"/>
        <dbReference type="ChEBI" id="CHEBI:61723"/>
        <dbReference type="EC" id="2.7.7.3"/>
    </reaction>
</comment>
<comment type="similarity">
    <text evidence="9">Belongs to the bacterial CoaD family.</text>
</comment>
<dbReference type="CDD" id="cd02163">
    <property type="entry name" value="PPAT"/>
    <property type="match status" value="1"/>
</dbReference>
<feature type="binding site" evidence="9">
    <location>
        <position position="102"/>
    </location>
    <ligand>
        <name>ATP</name>
        <dbReference type="ChEBI" id="CHEBI:30616"/>
    </ligand>
</feature>
<dbReference type="InterPro" id="IPR001980">
    <property type="entry name" value="PPAT"/>
</dbReference>
<dbReference type="EMBL" id="QMIF01000004">
    <property type="protein sequence ID" value="TVM34538.1"/>
    <property type="molecule type" value="Genomic_DNA"/>
</dbReference>
<keyword evidence="2 9" id="KW-0808">Transferase</keyword>
<keyword evidence="5 9" id="KW-0067">ATP-binding</keyword>
<evidence type="ECO:0000256" key="1">
    <source>
        <dbReference type="ARBA" id="ARBA00022490"/>
    </source>
</evidence>
<reference evidence="11 14" key="2">
    <citation type="submission" date="2019-04" db="EMBL/GenBank/DDBJ databases">
        <title>Isolation and culture of sulfate reducing bacteria from the cold seep of the South China Sea.</title>
        <authorList>
            <person name="Sun C."/>
            <person name="Liu R."/>
        </authorList>
    </citation>
    <scope>NUCLEOTIDE SEQUENCE [LARGE SCALE GENOMIC DNA]</scope>
    <source>
        <strain evidence="11 14">CS1</strain>
    </source>
</reference>
<dbReference type="Proteomes" id="UP000503251">
    <property type="component" value="Chromosome"/>
</dbReference>
<feature type="binding site" evidence="9">
    <location>
        <position position="13"/>
    </location>
    <ligand>
        <name>substrate</name>
    </ligand>
</feature>
<evidence type="ECO:0000313" key="11">
    <source>
        <dbReference type="EMBL" id="QJT07548.1"/>
    </source>
</evidence>
<comment type="subunit">
    <text evidence="9">Homohexamer.</text>
</comment>
<dbReference type="RefSeq" id="WP_144304859.1">
    <property type="nucleotide sequence ID" value="NZ_CP039543.1"/>
</dbReference>
<evidence type="ECO:0000313" key="13">
    <source>
        <dbReference type="Proteomes" id="UP000434052"/>
    </source>
</evidence>
<evidence type="ECO:0000256" key="5">
    <source>
        <dbReference type="ARBA" id="ARBA00022840"/>
    </source>
</evidence>
<name>A0A6P1ZIC6_9BACT</name>
<reference evidence="12 13" key="1">
    <citation type="submission" date="2018-06" db="EMBL/GenBank/DDBJ databases">
        <title>Complete genome of Desulfovibrio marinus P48SEP.</title>
        <authorList>
            <person name="Crispim J.S."/>
            <person name="Vidigal P.M.P."/>
            <person name="Silva L.C.F."/>
            <person name="Araujo L.C."/>
            <person name="Laguardia C.N."/>
            <person name="Dias R.S."/>
            <person name="Sousa M.P."/>
            <person name="Paula S.O."/>
            <person name="Silva C."/>
        </authorList>
    </citation>
    <scope>NUCLEOTIDE SEQUENCE [LARGE SCALE GENOMIC DNA]</scope>
    <source>
        <strain evidence="12 13">P48SEP</strain>
    </source>
</reference>
<dbReference type="NCBIfam" id="TIGR00125">
    <property type="entry name" value="cyt_tran_rel"/>
    <property type="match status" value="1"/>
</dbReference>
<dbReference type="GO" id="GO:0015937">
    <property type="term" value="P:coenzyme A biosynthetic process"/>
    <property type="evidence" value="ECO:0007669"/>
    <property type="project" value="UniProtKB-UniRule"/>
</dbReference>
<dbReference type="Proteomes" id="UP000434052">
    <property type="component" value="Unassembled WGS sequence"/>
</dbReference>
<feature type="binding site" evidence="9">
    <location>
        <position position="45"/>
    </location>
    <ligand>
        <name>substrate</name>
    </ligand>
</feature>
<dbReference type="PRINTS" id="PR01020">
    <property type="entry name" value="LPSBIOSNTHSS"/>
</dbReference>
<keyword evidence="3 9" id="KW-0548">Nucleotidyltransferase</keyword>
<feature type="site" description="Transition state stabilizer" evidence="9">
    <location>
        <position position="21"/>
    </location>
</feature>
<comment type="subcellular location">
    <subcellularLocation>
        <location evidence="9">Cytoplasm</location>
    </subcellularLocation>
</comment>
<dbReference type="AlphaFoldDB" id="A0A6P1ZIC6"/>
<dbReference type="EC" id="2.7.7.3" evidence="9"/>
<feature type="domain" description="Cytidyltransferase-like" evidence="10">
    <location>
        <begin position="9"/>
        <end position="137"/>
    </location>
</feature>
<evidence type="ECO:0000256" key="2">
    <source>
        <dbReference type="ARBA" id="ARBA00022679"/>
    </source>
</evidence>
<comment type="cofactor">
    <cofactor evidence="9">
        <name>Mg(2+)</name>
        <dbReference type="ChEBI" id="CHEBI:18420"/>
    </cofactor>
</comment>
<evidence type="ECO:0000259" key="10">
    <source>
        <dbReference type="Pfam" id="PF01467"/>
    </source>
</evidence>
<dbReference type="OrthoDB" id="9806661at2"/>
<evidence type="ECO:0000256" key="3">
    <source>
        <dbReference type="ARBA" id="ARBA00022695"/>
    </source>
</evidence>
<dbReference type="UniPathway" id="UPA00241">
    <property type="reaction ID" value="UER00355"/>
</dbReference>
<dbReference type="PANTHER" id="PTHR21342:SF1">
    <property type="entry name" value="PHOSPHOPANTETHEINE ADENYLYLTRANSFERASE"/>
    <property type="match status" value="1"/>
</dbReference>
<feature type="binding site" evidence="9">
    <location>
        <position position="21"/>
    </location>
    <ligand>
        <name>ATP</name>
        <dbReference type="ChEBI" id="CHEBI:30616"/>
    </ligand>
</feature>
<dbReference type="HAMAP" id="MF_00151">
    <property type="entry name" value="PPAT_bact"/>
    <property type="match status" value="1"/>
</dbReference>
<dbReference type="GO" id="GO:0005524">
    <property type="term" value="F:ATP binding"/>
    <property type="evidence" value="ECO:0007669"/>
    <property type="project" value="UniProtKB-KW"/>
</dbReference>
<keyword evidence="1 9" id="KW-0963">Cytoplasm</keyword>
<comment type="function">
    <text evidence="9">Reversibly transfers an adenylyl group from ATP to 4'-phosphopantetheine, yielding dephospho-CoA (dPCoA) and pyrophosphate.</text>
</comment>
<organism evidence="12 13">
    <name type="scientific">Oceanidesulfovibrio marinus</name>
    <dbReference type="NCBI Taxonomy" id="370038"/>
    <lineage>
        <taxon>Bacteria</taxon>
        <taxon>Pseudomonadati</taxon>
        <taxon>Thermodesulfobacteriota</taxon>
        <taxon>Desulfovibrionia</taxon>
        <taxon>Desulfovibrionales</taxon>
        <taxon>Desulfovibrionaceae</taxon>
        <taxon>Oceanidesulfovibrio</taxon>
    </lineage>
</organism>
<keyword evidence="7 9" id="KW-0173">Coenzyme A biosynthesis</keyword>
<dbReference type="EMBL" id="CP039543">
    <property type="protein sequence ID" value="QJT07548.1"/>
    <property type="molecule type" value="Genomic_DNA"/>
</dbReference>
<sequence length="172" mass="19400">MEYGPHLAIYPGTFDPLTFGHVGIVKRGLNVFDKIIVAVAVKTAKSPLFNLKERIALAKESFAGEDRITVESFDGLLVEYAIERGAKAILRGLRAVSDFEYEFQLALMNRHLNRQVQTVFLMTDYRWLYISSTIIKEAARAGGDVRGLVPDPVYFRLMERLGRQVDSTEGMI</sequence>
<evidence type="ECO:0000256" key="8">
    <source>
        <dbReference type="ARBA" id="ARBA00029346"/>
    </source>
</evidence>
<keyword evidence="6 9" id="KW-0460">Magnesium</keyword>
<protein>
    <recommendedName>
        <fullName evidence="9">Phosphopantetheine adenylyltransferase</fullName>
        <ecNumber evidence="9">2.7.7.3</ecNumber>
    </recommendedName>
    <alternativeName>
        <fullName evidence="9">Dephospho-CoA pyrophosphorylase</fullName>
    </alternativeName>
    <alternativeName>
        <fullName evidence="9">Pantetheine-phosphate adenylyltransferase</fullName>
        <shortName evidence="9">PPAT</shortName>
    </alternativeName>
</protein>
<evidence type="ECO:0000313" key="12">
    <source>
        <dbReference type="EMBL" id="TVM34538.1"/>
    </source>
</evidence>
<dbReference type="Gene3D" id="3.40.50.620">
    <property type="entry name" value="HUPs"/>
    <property type="match status" value="1"/>
</dbReference>
<evidence type="ECO:0000256" key="9">
    <source>
        <dbReference type="HAMAP-Rule" id="MF_00151"/>
    </source>
</evidence>
<feature type="binding site" evidence="9">
    <location>
        <begin position="13"/>
        <end position="14"/>
    </location>
    <ligand>
        <name>ATP</name>
        <dbReference type="ChEBI" id="CHEBI:30616"/>
    </ligand>
</feature>
<feature type="binding site" evidence="9">
    <location>
        <begin position="92"/>
        <end position="94"/>
    </location>
    <ligand>
        <name>ATP</name>
        <dbReference type="ChEBI" id="CHEBI:30616"/>
    </ligand>
</feature>
<feature type="binding site" evidence="9">
    <location>
        <begin position="127"/>
        <end position="133"/>
    </location>
    <ligand>
        <name>ATP</name>
        <dbReference type="ChEBI" id="CHEBI:30616"/>
    </ligand>
</feature>
<dbReference type="SUPFAM" id="SSF52374">
    <property type="entry name" value="Nucleotidylyl transferase"/>
    <property type="match status" value="1"/>
</dbReference>
<dbReference type="InterPro" id="IPR004821">
    <property type="entry name" value="Cyt_trans-like"/>
</dbReference>
<proteinExistence type="inferred from homology"/>
<evidence type="ECO:0000256" key="7">
    <source>
        <dbReference type="ARBA" id="ARBA00022993"/>
    </source>
</evidence>
<dbReference type="InterPro" id="IPR014729">
    <property type="entry name" value="Rossmann-like_a/b/a_fold"/>
</dbReference>
<evidence type="ECO:0000256" key="6">
    <source>
        <dbReference type="ARBA" id="ARBA00022842"/>
    </source>
</evidence>
<dbReference type="PANTHER" id="PTHR21342">
    <property type="entry name" value="PHOSPHOPANTETHEINE ADENYLYLTRANSFERASE"/>
    <property type="match status" value="1"/>
</dbReference>